<keyword evidence="4 7" id="KW-0805">Transcription regulation</keyword>
<dbReference type="HAMAP" id="MF_01008">
    <property type="entry name" value="MraZ"/>
    <property type="match status" value="1"/>
</dbReference>
<evidence type="ECO:0000256" key="6">
    <source>
        <dbReference type="ARBA" id="ARBA00023163"/>
    </source>
</evidence>
<comment type="similarity">
    <text evidence="7">Belongs to the MraZ family.</text>
</comment>
<keyword evidence="6 7" id="KW-0804">Transcription</keyword>
<dbReference type="PROSITE" id="PS51740">
    <property type="entry name" value="SPOVT_ABRB"/>
    <property type="match status" value="2"/>
</dbReference>
<dbReference type="InterPro" id="IPR003444">
    <property type="entry name" value="MraZ"/>
</dbReference>
<keyword evidence="2 7" id="KW-0963">Cytoplasm</keyword>
<dbReference type="NCBIfam" id="TIGR00242">
    <property type="entry name" value="division/cell wall cluster transcriptional repressor MraZ"/>
    <property type="match status" value="1"/>
</dbReference>
<comment type="subcellular location">
    <subcellularLocation>
        <location evidence="7">Cytoplasm</location>
        <location evidence="7">Nucleoid</location>
    </subcellularLocation>
</comment>
<evidence type="ECO:0000256" key="1">
    <source>
        <dbReference type="ARBA" id="ARBA00013860"/>
    </source>
</evidence>
<dbReference type="KEGG" id="mro:MROS_0322"/>
<keyword evidence="10" id="KW-1185">Reference proteome</keyword>
<dbReference type="GO" id="GO:2000143">
    <property type="term" value="P:negative regulation of DNA-templated transcription initiation"/>
    <property type="evidence" value="ECO:0007669"/>
    <property type="project" value="TreeGrafter"/>
</dbReference>
<dbReference type="AlphaFoldDB" id="I7A0S8"/>
<dbReference type="GO" id="GO:0000976">
    <property type="term" value="F:transcription cis-regulatory region binding"/>
    <property type="evidence" value="ECO:0007669"/>
    <property type="project" value="TreeGrafter"/>
</dbReference>
<reference evidence="9 10" key="1">
    <citation type="journal article" date="2013" name="PLoS ONE">
        <title>Genomic analysis of Melioribacter roseus, facultatively anaerobic organotrophic bacterium representing a novel deep lineage within Bacteriodetes/Chlorobi group.</title>
        <authorList>
            <person name="Kadnikov V.V."/>
            <person name="Mardanov A.V."/>
            <person name="Podosokorskaya O.A."/>
            <person name="Gavrilov S.N."/>
            <person name="Kublanov I.V."/>
            <person name="Beletsky A.V."/>
            <person name="Bonch-Osmolovskaya E.A."/>
            <person name="Ravin N.V."/>
        </authorList>
    </citation>
    <scope>NUCLEOTIDE SEQUENCE [LARGE SCALE GENOMIC DNA]</scope>
    <source>
        <strain evidence="10">JCM 17771 / P3M-2</strain>
    </source>
</reference>
<evidence type="ECO:0000256" key="5">
    <source>
        <dbReference type="ARBA" id="ARBA00023125"/>
    </source>
</evidence>
<sequence>MDAKGRVSIPSKFRKYINEAANETFVMTRGIVQCIDLYPLDLWREEVLPRINQLDDFDPEESIFKRLLFEYASEDKLDSQSRLLIPKKLIEFAEIEKDVLILGQNKKIEIWNPAIYEAHKKENTLSFAEIAKQVMSNKKK</sequence>
<dbReference type="Gene3D" id="3.40.1550.20">
    <property type="entry name" value="Transcriptional regulator MraZ domain"/>
    <property type="match status" value="1"/>
</dbReference>
<dbReference type="PANTHER" id="PTHR34701:SF1">
    <property type="entry name" value="TRANSCRIPTIONAL REGULATOR MRAZ"/>
    <property type="match status" value="1"/>
</dbReference>
<dbReference type="InterPro" id="IPR037914">
    <property type="entry name" value="SpoVT-AbrB_sf"/>
</dbReference>
<dbReference type="InterPro" id="IPR035642">
    <property type="entry name" value="MraZ_N"/>
</dbReference>
<dbReference type="GO" id="GO:0003700">
    <property type="term" value="F:DNA-binding transcription factor activity"/>
    <property type="evidence" value="ECO:0007669"/>
    <property type="project" value="UniProtKB-UniRule"/>
</dbReference>
<dbReference type="GO" id="GO:0009295">
    <property type="term" value="C:nucleoid"/>
    <property type="evidence" value="ECO:0007669"/>
    <property type="project" value="UniProtKB-SubCell"/>
</dbReference>
<feature type="domain" description="SpoVT-AbrB" evidence="8">
    <location>
        <begin position="72"/>
        <end position="115"/>
    </location>
</feature>
<name>I7A0S8_MELRP</name>
<dbReference type="InterPro" id="IPR035644">
    <property type="entry name" value="MraZ_C"/>
</dbReference>
<evidence type="ECO:0000256" key="7">
    <source>
        <dbReference type="HAMAP-Rule" id="MF_01008"/>
    </source>
</evidence>
<dbReference type="PANTHER" id="PTHR34701">
    <property type="entry name" value="TRANSCRIPTIONAL REGULATOR MRAZ"/>
    <property type="match status" value="1"/>
</dbReference>
<comment type="subunit">
    <text evidence="7">Forms oligomers.</text>
</comment>
<dbReference type="SUPFAM" id="SSF89447">
    <property type="entry name" value="AbrB/MazE/MraZ-like"/>
    <property type="match status" value="1"/>
</dbReference>
<feature type="domain" description="SpoVT-AbrB" evidence="8">
    <location>
        <begin position="1"/>
        <end position="42"/>
    </location>
</feature>
<dbReference type="eggNOG" id="COG2001">
    <property type="taxonomic scope" value="Bacteria"/>
</dbReference>
<gene>
    <name evidence="7" type="primary">mraZ</name>
    <name evidence="9" type="ordered locus">MROS_0322</name>
</gene>
<dbReference type="Proteomes" id="UP000009011">
    <property type="component" value="Chromosome"/>
</dbReference>
<proteinExistence type="inferred from homology"/>
<dbReference type="HOGENOM" id="CLU_107907_0_5_10"/>
<evidence type="ECO:0000256" key="4">
    <source>
        <dbReference type="ARBA" id="ARBA00023015"/>
    </source>
</evidence>
<dbReference type="InterPro" id="IPR038619">
    <property type="entry name" value="MraZ_sf"/>
</dbReference>
<dbReference type="Pfam" id="PF02381">
    <property type="entry name" value="MraZ"/>
    <property type="match status" value="2"/>
</dbReference>
<evidence type="ECO:0000313" key="10">
    <source>
        <dbReference type="Proteomes" id="UP000009011"/>
    </source>
</evidence>
<dbReference type="InterPro" id="IPR007159">
    <property type="entry name" value="SpoVT-AbrB_dom"/>
</dbReference>
<accession>I7A0S8</accession>
<keyword evidence="3" id="KW-0677">Repeat</keyword>
<dbReference type="STRING" id="1191523.MROS_0322"/>
<evidence type="ECO:0000256" key="3">
    <source>
        <dbReference type="ARBA" id="ARBA00022737"/>
    </source>
</evidence>
<evidence type="ECO:0000313" key="9">
    <source>
        <dbReference type="EMBL" id="AFN73566.1"/>
    </source>
</evidence>
<dbReference type="InterPro" id="IPR020603">
    <property type="entry name" value="MraZ_dom"/>
</dbReference>
<dbReference type="CDD" id="cd16320">
    <property type="entry name" value="MraZ_N"/>
    <property type="match status" value="1"/>
</dbReference>
<keyword evidence="5 7" id="KW-0238">DNA-binding</keyword>
<organism evidence="9 10">
    <name type="scientific">Melioribacter roseus (strain DSM 23840 / JCM 17771 / VKM B-2668 / P3M-2)</name>
    <dbReference type="NCBI Taxonomy" id="1191523"/>
    <lineage>
        <taxon>Bacteria</taxon>
        <taxon>Pseudomonadati</taxon>
        <taxon>Ignavibacteriota</taxon>
        <taxon>Ignavibacteria</taxon>
        <taxon>Ignavibacteriales</taxon>
        <taxon>Melioribacteraceae</taxon>
        <taxon>Melioribacter</taxon>
    </lineage>
</organism>
<dbReference type="CDD" id="cd16321">
    <property type="entry name" value="MraZ_C"/>
    <property type="match status" value="1"/>
</dbReference>
<dbReference type="EMBL" id="CP003557">
    <property type="protein sequence ID" value="AFN73566.1"/>
    <property type="molecule type" value="Genomic_DNA"/>
</dbReference>
<protein>
    <recommendedName>
        <fullName evidence="1 7">Transcriptional regulator MraZ</fullName>
    </recommendedName>
</protein>
<evidence type="ECO:0000256" key="2">
    <source>
        <dbReference type="ARBA" id="ARBA00022490"/>
    </source>
</evidence>
<dbReference type="GO" id="GO:0005737">
    <property type="term" value="C:cytoplasm"/>
    <property type="evidence" value="ECO:0007669"/>
    <property type="project" value="UniProtKB-UniRule"/>
</dbReference>
<evidence type="ECO:0000259" key="8">
    <source>
        <dbReference type="PROSITE" id="PS51740"/>
    </source>
</evidence>